<evidence type="ECO:0000313" key="6">
    <source>
        <dbReference type="EMBL" id="ODQ45584.1"/>
    </source>
</evidence>
<dbReference type="OrthoDB" id="46564at2759"/>
<dbReference type="AlphaFoldDB" id="A0A1E3NHI4"/>
<name>A0A1E3NHI4_9ASCO</name>
<organism evidence="6 7">
    <name type="scientific">Pichia membranifaciens NRRL Y-2026</name>
    <dbReference type="NCBI Taxonomy" id="763406"/>
    <lineage>
        <taxon>Eukaryota</taxon>
        <taxon>Fungi</taxon>
        <taxon>Dikarya</taxon>
        <taxon>Ascomycota</taxon>
        <taxon>Saccharomycotina</taxon>
        <taxon>Pichiomycetes</taxon>
        <taxon>Pichiales</taxon>
        <taxon>Pichiaceae</taxon>
        <taxon>Pichia</taxon>
    </lineage>
</organism>
<dbReference type="InterPro" id="IPR025784">
    <property type="entry name" value="EFM7"/>
</dbReference>
<dbReference type="InterPro" id="IPR029063">
    <property type="entry name" value="SAM-dependent_MTases_sf"/>
</dbReference>
<dbReference type="RefSeq" id="XP_019016697.1">
    <property type="nucleotide sequence ID" value="XM_019162925.1"/>
</dbReference>
<dbReference type="GO" id="GO:0008757">
    <property type="term" value="F:S-adenosylmethionine-dependent methyltransferase activity"/>
    <property type="evidence" value="ECO:0007669"/>
    <property type="project" value="UniProtKB-ARBA"/>
</dbReference>
<reference evidence="6 7" key="1">
    <citation type="journal article" date="2016" name="Proc. Natl. Acad. Sci. U.S.A.">
        <title>Comparative genomics of biotechnologically important yeasts.</title>
        <authorList>
            <person name="Riley R."/>
            <person name="Haridas S."/>
            <person name="Wolfe K.H."/>
            <person name="Lopes M.R."/>
            <person name="Hittinger C.T."/>
            <person name="Goeker M."/>
            <person name="Salamov A.A."/>
            <person name="Wisecaver J.H."/>
            <person name="Long T.M."/>
            <person name="Calvey C.H."/>
            <person name="Aerts A.L."/>
            <person name="Barry K.W."/>
            <person name="Choi C."/>
            <person name="Clum A."/>
            <person name="Coughlan A.Y."/>
            <person name="Deshpande S."/>
            <person name="Douglass A.P."/>
            <person name="Hanson S.J."/>
            <person name="Klenk H.-P."/>
            <person name="LaButti K.M."/>
            <person name="Lapidus A."/>
            <person name="Lindquist E.A."/>
            <person name="Lipzen A.M."/>
            <person name="Meier-Kolthoff J.P."/>
            <person name="Ohm R.A."/>
            <person name="Otillar R.P."/>
            <person name="Pangilinan J.L."/>
            <person name="Peng Y."/>
            <person name="Rokas A."/>
            <person name="Rosa C.A."/>
            <person name="Scheuner C."/>
            <person name="Sibirny A.A."/>
            <person name="Slot J.C."/>
            <person name="Stielow J.B."/>
            <person name="Sun H."/>
            <person name="Kurtzman C.P."/>
            <person name="Blackwell M."/>
            <person name="Grigoriev I.V."/>
            <person name="Jeffries T.W."/>
        </authorList>
    </citation>
    <scope>NUCLEOTIDE SEQUENCE [LARGE SCALE GENOMIC DNA]</scope>
    <source>
        <strain evidence="6 7">NRRL Y-2026</strain>
    </source>
</reference>
<keyword evidence="1" id="KW-0963">Cytoplasm</keyword>
<dbReference type="PANTHER" id="PTHR14614:SF10">
    <property type="entry name" value="PROTEIN N-TERMINAL AND LYSINE N-METHYLTRANSFERASE EFM7"/>
    <property type="match status" value="1"/>
</dbReference>
<dbReference type="GO" id="GO:0005737">
    <property type="term" value="C:cytoplasm"/>
    <property type="evidence" value="ECO:0007669"/>
    <property type="project" value="TreeGrafter"/>
</dbReference>
<dbReference type="EMBL" id="KV454004">
    <property type="protein sequence ID" value="ODQ45584.1"/>
    <property type="molecule type" value="Genomic_DNA"/>
</dbReference>
<evidence type="ECO:0000256" key="5">
    <source>
        <dbReference type="SAM" id="MobiDB-lite"/>
    </source>
</evidence>
<gene>
    <name evidence="6" type="ORF">PICMEDRAFT_35125</name>
</gene>
<protein>
    <recommendedName>
        <fullName evidence="8">Elongation factor methyltransferase 7</fullName>
    </recommendedName>
</protein>
<keyword evidence="3" id="KW-0808">Transferase</keyword>
<dbReference type="Proteomes" id="UP000094455">
    <property type="component" value="Unassembled WGS sequence"/>
</dbReference>
<evidence type="ECO:0000256" key="3">
    <source>
        <dbReference type="ARBA" id="ARBA00022679"/>
    </source>
</evidence>
<feature type="compositionally biased region" description="Basic and acidic residues" evidence="5">
    <location>
        <begin position="18"/>
        <end position="27"/>
    </location>
</feature>
<evidence type="ECO:0000256" key="1">
    <source>
        <dbReference type="ARBA" id="ARBA00022490"/>
    </source>
</evidence>
<dbReference type="InterPro" id="IPR019410">
    <property type="entry name" value="Methyltransf_16"/>
</dbReference>
<feature type="region of interest" description="Disordered" evidence="5">
    <location>
        <begin position="1"/>
        <end position="27"/>
    </location>
</feature>
<sequence>MSDSETLLEGSLFEEPEDFRPPKPESHFTKYERKYCTPEAEKGIKEINLRLVGKSPLWGHLLWNAGVYTADYVEKHATEYIKGKKIVEFGAASALPSLLCSLNGAEKVVCTDYPDPDLLENIKYNVDHLEYPEAQKVIDVEGYIWGNDTSDVSAILGGTGKADFLIMSDLVFNHSEHHKLLKACKELIKPLQDGKARTGGKCLVVWSPHRPKPKMVENDFKFFSDAKEVFDFDVEMVEMVHWDHPMFPEDGPETEELRKRVYCYLLHPTW</sequence>
<keyword evidence="4" id="KW-0949">S-adenosyl-L-methionine</keyword>
<evidence type="ECO:0000313" key="7">
    <source>
        <dbReference type="Proteomes" id="UP000094455"/>
    </source>
</evidence>
<accession>A0A1E3NHI4</accession>
<dbReference type="GeneID" id="30179612"/>
<keyword evidence="2" id="KW-0489">Methyltransferase</keyword>
<dbReference type="GO" id="GO:0032259">
    <property type="term" value="P:methylation"/>
    <property type="evidence" value="ECO:0007669"/>
    <property type="project" value="UniProtKB-KW"/>
</dbReference>
<proteinExistence type="predicted"/>
<dbReference type="PROSITE" id="PS51560">
    <property type="entry name" value="SAM_MT_NNT1"/>
    <property type="match status" value="1"/>
</dbReference>
<evidence type="ECO:0000256" key="2">
    <source>
        <dbReference type="ARBA" id="ARBA00022603"/>
    </source>
</evidence>
<dbReference type="SUPFAM" id="SSF53335">
    <property type="entry name" value="S-adenosyl-L-methionine-dependent methyltransferases"/>
    <property type="match status" value="1"/>
</dbReference>
<keyword evidence="7" id="KW-1185">Reference proteome</keyword>
<evidence type="ECO:0008006" key="8">
    <source>
        <dbReference type="Google" id="ProtNLM"/>
    </source>
</evidence>
<dbReference type="STRING" id="763406.A0A1E3NHI4"/>
<dbReference type="Gene3D" id="3.40.50.150">
    <property type="entry name" value="Vaccinia Virus protein VP39"/>
    <property type="match status" value="1"/>
</dbReference>
<dbReference type="PANTHER" id="PTHR14614">
    <property type="entry name" value="HEPATOCELLULAR CARCINOMA-ASSOCIATED ANTIGEN"/>
    <property type="match status" value="1"/>
</dbReference>
<evidence type="ECO:0000256" key="4">
    <source>
        <dbReference type="ARBA" id="ARBA00022691"/>
    </source>
</evidence>
<dbReference type="Pfam" id="PF10294">
    <property type="entry name" value="Methyltransf_16"/>
    <property type="match status" value="1"/>
</dbReference>